<dbReference type="EMBL" id="BK016245">
    <property type="protein sequence ID" value="DAG04701.1"/>
    <property type="molecule type" value="Genomic_DNA"/>
</dbReference>
<organism evidence="2">
    <name type="scientific">Siphoviridae sp. ctGa111</name>
    <dbReference type="NCBI Taxonomy" id="2825413"/>
    <lineage>
        <taxon>Viruses</taxon>
        <taxon>Duplodnaviria</taxon>
        <taxon>Heunggongvirae</taxon>
        <taxon>Uroviricota</taxon>
        <taxon>Caudoviricetes</taxon>
    </lineage>
</organism>
<accession>A0A8S5VDA3</accession>
<protein>
    <submittedName>
        <fullName evidence="2">Putative tail protein</fullName>
    </submittedName>
</protein>
<proteinExistence type="predicted"/>
<sequence>MSQNSQDAIDVLSKVIVDTIDKKLDSASFDKSQTGVVTAVNGNTYTIAVFGSQYNITSDQIFTVGQSIVVTALQGDMKWLVCSPDNVGTMKTVDSKVKVVGDQLSSFIDKDFADTVDRIDQIKDQVDNSFMSWFYDGEPTSQNMPAKNWTTEDAKRLHIGDLYYDTTSGFSYEWLFKNNAYSWQKITNSGIQEALKNASKAQDTADGKRRVFYDTPSPPYDKGDMWTQGNGGDILICQVARVITDSYNRTDWAVASKYTDDTVANRAEEKADNAQSSADKANNDLATFKTEYDSDLKVTKEQIEARVTATTYSEDMSGLKERVSTAESKITQTEKDITLRATKEEAQDYATTAESNANKKLESYIKVANDKIESKVSKTDFNGKTVSSLINQDANSVKIKADKIELTGAVTIQNGKTVIDSDTINNSITEIDGSKITTGTIDAERLNLSGDITMGPNGKIVIGDNVITSDKIAQGTIFKLLWQNDSNAEFAPQDITLSGCAEYSQLLFVFNGYCKTDETKTSNPGEFDETTYIYKYTTRTSLVVPLTYNMRASALLESVYSVFISFPLAAFVNFITSNKNIYSFDLQSGSANSGYRLTTLKWSNSDLCISFDEAVVSTSGLFGSTKTRNDCVVPYQIYGIK</sequence>
<feature type="coiled-coil region" evidence="1">
    <location>
        <begin position="264"/>
        <end position="291"/>
    </location>
</feature>
<evidence type="ECO:0000256" key="1">
    <source>
        <dbReference type="SAM" id="Coils"/>
    </source>
</evidence>
<keyword evidence="1" id="KW-0175">Coiled coil</keyword>
<name>A0A8S5VDA3_9CAUD</name>
<reference evidence="2" key="1">
    <citation type="journal article" date="2021" name="Proc. Natl. Acad. Sci. U.S.A.">
        <title>A Catalog of Tens of Thousands of Viruses from Human Metagenomes Reveals Hidden Associations with Chronic Diseases.</title>
        <authorList>
            <person name="Tisza M.J."/>
            <person name="Buck C.B."/>
        </authorList>
    </citation>
    <scope>NUCLEOTIDE SEQUENCE</scope>
    <source>
        <strain evidence="2">CtGa111</strain>
    </source>
</reference>
<evidence type="ECO:0000313" key="2">
    <source>
        <dbReference type="EMBL" id="DAG04701.1"/>
    </source>
</evidence>